<keyword evidence="5" id="KW-0479">Metal-binding</keyword>
<gene>
    <name evidence="8" type="ORF">A4V09_20590</name>
</gene>
<dbReference type="Pfam" id="PF00596">
    <property type="entry name" value="Aldolase_II"/>
    <property type="match status" value="1"/>
</dbReference>
<dbReference type="InterPro" id="IPR001303">
    <property type="entry name" value="Aldolase_II/adducin_N"/>
</dbReference>
<dbReference type="GO" id="GO:0005829">
    <property type="term" value="C:cytosol"/>
    <property type="evidence" value="ECO:0007669"/>
    <property type="project" value="TreeGrafter"/>
</dbReference>
<accession>A0A1C7IE50</accession>
<name>A0A1C7IE50_9FIRM</name>
<protein>
    <recommendedName>
        <fullName evidence="4">L-ribulose-5-phosphate 4-epimerase</fullName>
        <ecNumber evidence="4">5.1.3.4</ecNumber>
    </recommendedName>
</protein>
<proteinExistence type="inferred from homology"/>
<dbReference type="SUPFAM" id="SSF53639">
    <property type="entry name" value="AraD/HMP-PK domain-like"/>
    <property type="match status" value="1"/>
</dbReference>
<dbReference type="SMART" id="SM01007">
    <property type="entry name" value="Aldolase_II"/>
    <property type="match status" value="1"/>
</dbReference>
<comment type="similarity">
    <text evidence="3">Belongs to the aldolase class II family. AraD/FucA subfamily.</text>
</comment>
<dbReference type="EMBL" id="CP015405">
    <property type="protein sequence ID" value="ANU77921.2"/>
    <property type="molecule type" value="Genomic_DNA"/>
</dbReference>
<dbReference type="InterPro" id="IPR050197">
    <property type="entry name" value="Aldolase_class_II_sugar_metab"/>
</dbReference>
<comment type="catalytic activity">
    <reaction evidence="1">
        <text>L-ribulose 5-phosphate = D-xylulose 5-phosphate</text>
        <dbReference type="Rhea" id="RHEA:22368"/>
        <dbReference type="ChEBI" id="CHEBI:57737"/>
        <dbReference type="ChEBI" id="CHEBI:58226"/>
        <dbReference type="EC" id="5.1.3.4"/>
    </reaction>
</comment>
<evidence type="ECO:0000256" key="6">
    <source>
        <dbReference type="ARBA" id="ARBA00022833"/>
    </source>
</evidence>
<sequence length="249" mass="28135">MPDRGMSSMELKELKQMVVEANKELPRRKLVKYSWGNVSAADRERGIIIIKPVGVPYENLTEENISVVTKDGKILGESWAPSVDLDIHRAIYENFPGVNAIVHTHSTYATILAQLRLPLACFGTTHADYFAGDVPCVRELEEKEILDRYEWNTGMTIVDYFKENHISPEDIPAALTPGHGPFTWGEDVWDAVHKSVVLEEISKMAVHMLCIDKNVQPLKRAVAHRHYNRKHGADAAFTKDDHGHGMIQR</sequence>
<evidence type="ECO:0000256" key="4">
    <source>
        <dbReference type="ARBA" id="ARBA00013186"/>
    </source>
</evidence>
<evidence type="ECO:0000259" key="7">
    <source>
        <dbReference type="SMART" id="SM01007"/>
    </source>
</evidence>
<evidence type="ECO:0000256" key="1">
    <source>
        <dbReference type="ARBA" id="ARBA00001726"/>
    </source>
</evidence>
<evidence type="ECO:0000313" key="9">
    <source>
        <dbReference type="Proteomes" id="UP000092574"/>
    </source>
</evidence>
<comment type="cofactor">
    <cofactor evidence="2">
        <name>Zn(2+)</name>
        <dbReference type="ChEBI" id="CHEBI:29105"/>
    </cofactor>
</comment>
<dbReference type="STRING" id="1796616.A4V09_20590"/>
<feature type="domain" description="Class II aldolase/adducin N-terminal" evidence="7">
    <location>
        <begin position="16"/>
        <end position="206"/>
    </location>
</feature>
<dbReference type="Gene3D" id="3.40.225.10">
    <property type="entry name" value="Class II aldolase/adducin N-terminal domain"/>
    <property type="match status" value="1"/>
</dbReference>
<dbReference type="KEGG" id="byl:A4V09_20590"/>
<dbReference type="AlphaFoldDB" id="A0A1C7IE50"/>
<organism evidence="8 9">
    <name type="scientific">Blautia pseudococcoides</name>
    <dbReference type="NCBI Taxonomy" id="1796616"/>
    <lineage>
        <taxon>Bacteria</taxon>
        <taxon>Bacillati</taxon>
        <taxon>Bacillota</taxon>
        <taxon>Clostridia</taxon>
        <taxon>Lachnospirales</taxon>
        <taxon>Lachnospiraceae</taxon>
        <taxon>Blautia</taxon>
    </lineage>
</organism>
<keyword evidence="9" id="KW-1185">Reference proteome</keyword>
<dbReference type="NCBIfam" id="NF006047">
    <property type="entry name" value="PRK08193.1"/>
    <property type="match status" value="1"/>
</dbReference>
<dbReference type="EC" id="5.1.3.4" evidence="4"/>
<evidence type="ECO:0000256" key="2">
    <source>
        <dbReference type="ARBA" id="ARBA00001947"/>
    </source>
</evidence>
<dbReference type="GO" id="GO:0019323">
    <property type="term" value="P:pentose catabolic process"/>
    <property type="evidence" value="ECO:0007669"/>
    <property type="project" value="TreeGrafter"/>
</dbReference>
<dbReference type="PANTHER" id="PTHR22789:SF8">
    <property type="entry name" value="L-RIBULOSE-5-PHOSPHATE 4-EPIMERASE SGBE"/>
    <property type="match status" value="1"/>
</dbReference>
<evidence type="ECO:0000313" key="8">
    <source>
        <dbReference type="EMBL" id="ANU77921.2"/>
    </source>
</evidence>
<evidence type="ECO:0000256" key="5">
    <source>
        <dbReference type="ARBA" id="ARBA00022723"/>
    </source>
</evidence>
<dbReference type="Proteomes" id="UP000092574">
    <property type="component" value="Chromosome"/>
</dbReference>
<dbReference type="InterPro" id="IPR036409">
    <property type="entry name" value="Aldolase_II/adducin_N_sf"/>
</dbReference>
<keyword evidence="6" id="KW-0862">Zinc</keyword>
<dbReference type="OrthoDB" id="9794581at2"/>
<reference evidence="8" key="1">
    <citation type="submission" date="2017-04" db="EMBL/GenBank/DDBJ databases">
        <title>Complete Genome Sequences of Twelve Strains of a Stable Defined Moderately Diverse Mouse Microbiota 2 (sDMDMm2).</title>
        <authorList>
            <person name="Uchimura Y."/>
            <person name="Wyss M."/>
            <person name="Brugiroux S."/>
            <person name="Limenitakis J.P."/>
            <person name="Stecher B."/>
            <person name="McCoy K.D."/>
            <person name="Macpherson A.J."/>
        </authorList>
    </citation>
    <scope>NUCLEOTIDE SEQUENCE</scope>
    <source>
        <strain evidence="8">YL58</strain>
    </source>
</reference>
<dbReference type="GO" id="GO:0046872">
    <property type="term" value="F:metal ion binding"/>
    <property type="evidence" value="ECO:0007669"/>
    <property type="project" value="UniProtKB-KW"/>
</dbReference>
<evidence type="ECO:0000256" key="3">
    <source>
        <dbReference type="ARBA" id="ARBA00010037"/>
    </source>
</evidence>
<dbReference type="GO" id="GO:0008742">
    <property type="term" value="F:L-ribulose-phosphate 4-epimerase activity"/>
    <property type="evidence" value="ECO:0007669"/>
    <property type="project" value="UniProtKB-EC"/>
</dbReference>
<dbReference type="PANTHER" id="PTHR22789">
    <property type="entry name" value="FUCULOSE PHOSPHATE ALDOLASE"/>
    <property type="match status" value="1"/>
</dbReference>
<dbReference type="GO" id="GO:0016832">
    <property type="term" value="F:aldehyde-lyase activity"/>
    <property type="evidence" value="ECO:0007669"/>
    <property type="project" value="TreeGrafter"/>
</dbReference>